<evidence type="ECO:0000313" key="2">
    <source>
        <dbReference type="Proteomes" id="UP000266385"/>
    </source>
</evidence>
<protein>
    <submittedName>
        <fullName evidence="1">Uncharacterized protein</fullName>
    </submittedName>
</protein>
<accession>A0A399RKW2</accession>
<dbReference type="OrthoDB" id="8265430at2"/>
<comment type="caution">
    <text evidence="1">The sequence shown here is derived from an EMBL/GenBank/DDBJ whole genome shotgun (WGS) entry which is preliminary data.</text>
</comment>
<organism evidence="1 2">
    <name type="scientific">Henriciella mobilis</name>
    <dbReference type="NCBI Taxonomy" id="2305467"/>
    <lineage>
        <taxon>Bacteria</taxon>
        <taxon>Pseudomonadati</taxon>
        <taxon>Pseudomonadota</taxon>
        <taxon>Alphaproteobacteria</taxon>
        <taxon>Hyphomonadales</taxon>
        <taxon>Hyphomonadaceae</taxon>
        <taxon>Henriciella</taxon>
    </lineage>
</organism>
<proteinExistence type="predicted"/>
<dbReference type="AlphaFoldDB" id="A0A399RKW2"/>
<reference evidence="1 2" key="1">
    <citation type="submission" date="2018-08" db="EMBL/GenBank/DDBJ databases">
        <title>Henriciella mobilis sp. nov., isolated from seawater.</title>
        <authorList>
            <person name="Cheng H."/>
            <person name="Wu Y.-H."/>
            <person name="Xu X.-W."/>
            <person name="Guo L.-L."/>
        </authorList>
    </citation>
    <scope>NUCLEOTIDE SEQUENCE [LARGE SCALE GENOMIC DNA]</scope>
    <source>
        <strain evidence="1 2">JN25</strain>
    </source>
</reference>
<dbReference type="Proteomes" id="UP000266385">
    <property type="component" value="Unassembled WGS sequence"/>
</dbReference>
<name>A0A399RKW2_9PROT</name>
<gene>
    <name evidence="1" type="ORF">D1223_07240</name>
</gene>
<keyword evidence="2" id="KW-1185">Reference proteome</keyword>
<evidence type="ECO:0000313" key="1">
    <source>
        <dbReference type="EMBL" id="RIJ30419.1"/>
    </source>
</evidence>
<sequence length="190" mass="20572">MIIYMKDLVGADILAGAVNGKAVFANSVSKTSAEPKEPTALFLDFSGIEVATASALRESVIALKAYKRSIGSNLYPVLANINDNIEDEIRVLMDARNDAIIACTLDGDGRVSGARLIGDLDPKQAMTFRLVVRLNGADAGSLMKKFGEEEKTTSTTAWNNRLAGLVQRGLLREFTNGRSKFYRPLLEEAS</sequence>
<dbReference type="EMBL" id="QWFX01000006">
    <property type="protein sequence ID" value="RIJ30419.1"/>
    <property type="molecule type" value="Genomic_DNA"/>
</dbReference>